<name>A0A923MAL0_9BURK</name>
<dbReference type="SUPFAM" id="SSF54637">
    <property type="entry name" value="Thioesterase/thiol ester dehydrase-isomerase"/>
    <property type="match status" value="1"/>
</dbReference>
<proteinExistence type="predicted"/>
<comment type="caution">
    <text evidence="3">The sequence shown here is derived from an EMBL/GenBank/DDBJ whole genome shotgun (WGS) entry which is preliminary data.</text>
</comment>
<protein>
    <submittedName>
        <fullName evidence="3">PaaI family thioesterase</fullName>
    </submittedName>
</protein>
<dbReference type="EMBL" id="JACORU010000005">
    <property type="protein sequence ID" value="MBC5765809.1"/>
    <property type="molecule type" value="Genomic_DNA"/>
</dbReference>
<dbReference type="NCBIfam" id="TIGR00369">
    <property type="entry name" value="unchar_dom_1"/>
    <property type="match status" value="1"/>
</dbReference>
<dbReference type="Pfam" id="PF03061">
    <property type="entry name" value="4HBT"/>
    <property type="match status" value="1"/>
</dbReference>
<sequence>MKPVVAADPREMFGQIPFTNLLGVRREFSEGGRARLVVDERPELGNVIGGFHGGVVVTLLDVVMASAAVSRIDFQRTAVTLNLHTDFIAPGRGQLVADGEVAHHDDRTAWCRARVTDASGKLVAQAHGTFRYLPFPTNTEETK</sequence>
<evidence type="ECO:0000259" key="2">
    <source>
        <dbReference type="Pfam" id="PF03061"/>
    </source>
</evidence>
<dbReference type="InterPro" id="IPR006683">
    <property type="entry name" value="Thioestr_dom"/>
</dbReference>
<dbReference type="CDD" id="cd03443">
    <property type="entry name" value="PaaI_thioesterase"/>
    <property type="match status" value="1"/>
</dbReference>
<reference evidence="3" key="1">
    <citation type="submission" date="2020-08" db="EMBL/GenBank/DDBJ databases">
        <title>Ramlibacter sp. GTP1 16S ribosomal RNA gene genome sequencing and assembly.</title>
        <authorList>
            <person name="Kang M."/>
        </authorList>
    </citation>
    <scope>NUCLEOTIDE SEQUENCE</scope>
    <source>
        <strain evidence="3">GTP1</strain>
    </source>
</reference>
<gene>
    <name evidence="3" type="ORF">H8R02_15175</name>
</gene>
<dbReference type="GO" id="GO:0016289">
    <property type="term" value="F:acyl-CoA hydrolase activity"/>
    <property type="evidence" value="ECO:0007669"/>
    <property type="project" value="UniProtKB-ARBA"/>
</dbReference>
<keyword evidence="1" id="KW-0378">Hydrolase</keyword>
<dbReference type="InterPro" id="IPR003736">
    <property type="entry name" value="PAAI_dom"/>
</dbReference>
<dbReference type="InterPro" id="IPR029069">
    <property type="entry name" value="HotDog_dom_sf"/>
</dbReference>
<evidence type="ECO:0000313" key="3">
    <source>
        <dbReference type="EMBL" id="MBC5765809.1"/>
    </source>
</evidence>
<dbReference type="RefSeq" id="WP_187082281.1">
    <property type="nucleotide sequence ID" value="NZ_JACORU010000005.1"/>
</dbReference>
<keyword evidence="4" id="KW-1185">Reference proteome</keyword>
<dbReference type="AlphaFoldDB" id="A0A923MAL0"/>
<dbReference type="Proteomes" id="UP000596827">
    <property type="component" value="Unassembled WGS sequence"/>
</dbReference>
<dbReference type="Gene3D" id="3.10.129.10">
    <property type="entry name" value="Hotdog Thioesterase"/>
    <property type="match status" value="1"/>
</dbReference>
<evidence type="ECO:0000313" key="4">
    <source>
        <dbReference type="Proteomes" id="UP000596827"/>
    </source>
</evidence>
<feature type="domain" description="Thioesterase" evidence="2">
    <location>
        <begin position="51"/>
        <end position="124"/>
    </location>
</feature>
<evidence type="ECO:0000256" key="1">
    <source>
        <dbReference type="ARBA" id="ARBA00022801"/>
    </source>
</evidence>
<organism evidence="3 4">
    <name type="scientific">Ramlibacter albus</name>
    <dbReference type="NCBI Taxonomy" id="2079448"/>
    <lineage>
        <taxon>Bacteria</taxon>
        <taxon>Pseudomonadati</taxon>
        <taxon>Pseudomonadota</taxon>
        <taxon>Betaproteobacteria</taxon>
        <taxon>Burkholderiales</taxon>
        <taxon>Comamonadaceae</taxon>
        <taxon>Ramlibacter</taxon>
    </lineage>
</organism>
<accession>A0A923MAL0</accession>